<dbReference type="InterPro" id="IPR036388">
    <property type="entry name" value="WH-like_DNA-bd_sf"/>
</dbReference>
<proteinExistence type="predicted"/>
<reference evidence="1 2" key="1">
    <citation type="submission" date="2016-10" db="EMBL/GenBank/DDBJ databases">
        <authorList>
            <person name="Varghese N."/>
            <person name="Submissions S."/>
        </authorList>
    </citation>
    <scope>NUCLEOTIDE SEQUENCE [LARGE SCALE GENOMIC DNA]</scope>
    <source>
        <strain evidence="1 2">DSM 18839</strain>
    </source>
</reference>
<accession>A0A8G2BGZ6</accession>
<sequence>MSETTVDRILFRLKTRGPESIADLSAAFGVTSEAVRQLLVKLEADGLVSFEDQRVGRGRPRRLWRLTATGHARFPDRHSDLSVALLDAIREEFGDAGLDRLIARRETEQRQIYVQATAGAGSLEQRVARLADLRDREGYMAEWRREEDGSLLLIENHCPICAAAAACQNLCRSELSVFREALGRDAVVERVDHVLAGGRRCAYRVTAA</sequence>
<dbReference type="InterPro" id="IPR036390">
    <property type="entry name" value="WH_DNA-bd_sf"/>
</dbReference>
<organism evidence="1 2">
    <name type="scientific">Thalassobaculum litoreum DSM 18839</name>
    <dbReference type="NCBI Taxonomy" id="1123362"/>
    <lineage>
        <taxon>Bacteria</taxon>
        <taxon>Pseudomonadati</taxon>
        <taxon>Pseudomonadota</taxon>
        <taxon>Alphaproteobacteria</taxon>
        <taxon>Rhodospirillales</taxon>
        <taxon>Thalassobaculaceae</taxon>
        <taxon>Thalassobaculum</taxon>
    </lineage>
</organism>
<dbReference type="RefSeq" id="WP_093148657.1">
    <property type="nucleotide sequence ID" value="NZ_FNBW01000002.1"/>
</dbReference>
<dbReference type="Gene3D" id="1.10.10.10">
    <property type="entry name" value="Winged helix-like DNA-binding domain superfamily/Winged helix DNA-binding domain"/>
    <property type="match status" value="1"/>
</dbReference>
<evidence type="ECO:0000313" key="1">
    <source>
        <dbReference type="EMBL" id="SDF25635.1"/>
    </source>
</evidence>
<protein>
    <submittedName>
        <fullName evidence="1">Predicted transcriptional regulator, ArsR family</fullName>
    </submittedName>
</protein>
<keyword evidence="2" id="KW-1185">Reference proteome</keyword>
<dbReference type="SUPFAM" id="SSF46785">
    <property type="entry name" value="Winged helix' DNA-binding domain"/>
    <property type="match status" value="1"/>
</dbReference>
<dbReference type="Proteomes" id="UP000198615">
    <property type="component" value="Unassembled WGS sequence"/>
</dbReference>
<dbReference type="AlphaFoldDB" id="A0A8G2BGZ6"/>
<evidence type="ECO:0000313" key="2">
    <source>
        <dbReference type="Proteomes" id="UP000198615"/>
    </source>
</evidence>
<comment type="caution">
    <text evidence="1">The sequence shown here is derived from an EMBL/GenBank/DDBJ whole genome shotgun (WGS) entry which is preliminary data.</text>
</comment>
<dbReference type="OrthoDB" id="155998at2"/>
<name>A0A8G2BGZ6_9PROT</name>
<gene>
    <name evidence="1" type="ORF">SAMN05660686_00765</name>
</gene>
<dbReference type="EMBL" id="FNBW01000002">
    <property type="protein sequence ID" value="SDF25635.1"/>
    <property type="molecule type" value="Genomic_DNA"/>
</dbReference>